<dbReference type="NCBIfam" id="TIGR01222">
    <property type="entry name" value="minC"/>
    <property type="match status" value="1"/>
</dbReference>
<keyword evidence="2 6" id="KW-0132">Cell division</keyword>
<dbReference type="Proteomes" id="UP001180087">
    <property type="component" value="Chromosome"/>
</dbReference>
<evidence type="ECO:0000313" key="9">
    <source>
        <dbReference type="EMBL" id="WLV23683.1"/>
    </source>
</evidence>
<dbReference type="PANTHER" id="PTHR34108">
    <property type="entry name" value="SEPTUM SITE-DETERMINING PROTEIN MINC"/>
    <property type="match status" value="1"/>
</dbReference>
<sequence length="228" mass="25402">MHESKQKVTIKGTRDGLTLFIDDLCSFEEAFEELSEKIAASQPDKDEPIAGVTVKLGNRYLAEKEKQRLRELIANGNRMTVQAIESDVIRREDALKWREESEVKTISRIVRSGQVLKVNGDLLLIGDVNPGGHVCATGNVYILGNLYGIAHAGYDGDLKSVIIASYMKPNQLRIAGHIRQSPDDSGKGMLMGCGVYDETSSEVLMEKLQKVRARRHELDGFERRMLNG</sequence>
<evidence type="ECO:0000313" key="10">
    <source>
        <dbReference type="Proteomes" id="UP001180087"/>
    </source>
</evidence>
<evidence type="ECO:0000256" key="4">
    <source>
        <dbReference type="ARBA" id="ARBA00023306"/>
    </source>
</evidence>
<feature type="domain" description="Septum site-determining protein MinC N-terminal" evidence="8">
    <location>
        <begin position="8"/>
        <end position="84"/>
    </location>
</feature>
<feature type="domain" description="Septum formation inhibitor MinC C-terminal" evidence="7">
    <location>
        <begin position="106"/>
        <end position="185"/>
    </location>
</feature>
<name>A0ABY9KS83_9BACI</name>
<dbReference type="Pfam" id="PF03775">
    <property type="entry name" value="MinC_C"/>
    <property type="match status" value="1"/>
</dbReference>
<dbReference type="InterPro" id="IPR055219">
    <property type="entry name" value="MinC_N_1"/>
</dbReference>
<proteinExistence type="inferred from homology"/>
<accession>A0ABY9KS83</accession>
<evidence type="ECO:0000256" key="5">
    <source>
        <dbReference type="ARBA" id="ARBA00046874"/>
    </source>
</evidence>
<dbReference type="InterPro" id="IPR005526">
    <property type="entry name" value="Septum_form_inhib_MinC_C"/>
</dbReference>
<dbReference type="PANTHER" id="PTHR34108:SF1">
    <property type="entry name" value="SEPTUM SITE-DETERMINING PROTEIN MINC"/>
    <property type="match status" value="1"/>
</dbReference>
<evidence type="ECO:0000256" key="2">
    <source>
        <dbReference type="ARBA" id="ARBA00022618"/>
    </source>
</evidence>
<comment type="similarity">
    <text evidence="1 6">Belongs to the MinC family.</text>
</comment>
<evidence type="ECO:0000256" key="6">
    <source>
        <dbReference type="HAMAP-Rule" id="MF_00267"/>
    </source>
</evidence>
<reference evidence="9" key="1">
    <citation type="submission" date="2023-06" db="EMBL/GenBank/DDBJ databases">
        <title>A Treasure from Seagulls: Isolation and Description of Aciduricobacillus qingdaonensis gen. nov., sp. nov., a Rare Obligately Uric Acid-utilizing Member in the Family Bacillaceae.</title>
        <authorList>
            <person name="Liu W."/>
            <person name="Wang B."/>
        </authorList>
    </citation>
    <scope>NUCLEOTIDE SEQUENCE</scope>
    <source>
        <strain evidence="9">44XB</strain>
    </source>
</reference>
<dbReference type="Gene3D" id="3.30.160.540">
    <property type="match status" value="1"/>
</dbReference>
<dbReference type="Pfam" id="PF22642">
    <property type="entry name" value="MinC_N_1"/>
    <property type="match status" value="1"/>
</dbReference>
<gene>
    <name evidence="6 9" type="primary">minC</name>
    <name evidence="9" type="ORF">QR721_08495</name>
</gene>
<evidence type="ECO:0000256" key="1">
    <source>
        <dbReference type="ARBA" id="ARBA00006291"/>
    </source>
</evidence>
<dbReference type="InterPro" id="IPR016098">
    <property type="entry name" value="CAP/MinC_C"/>
</dbReference>
<organism evidence="9 10">
    <name type="scientific">Aciduricibacillus chroicocephali</name>
    <dbReference type="NCBI Taxonomy" id="3054939"/>
    <lineage>
        <taxon>Bacteria</taxon>
        <taxon>Bacillati</taxon>
        <taxon>Bacillota</taxon>
        <taxon>Bacilli</taxon>
        <taxon>Bacillales</taxon>
        <taxon>Bacillaceae</taxon>
        <taxon>Aciduricibacillus</taxon>
    </lineage>
</organism>
<evidence type="ECO:0000256" key="3">
    <source>
        <dbReference type="ARBA" id="ARBA00023210"/>
    </source>
</evidence>
<dbReference type="InterPro" id="IPR013033">
    <property type="entry name" value="MinC"/>
</dbReference>
<dbReference type="InterPro" id="IPR036145">
    <property type="entry name" value="MinC_C_sf"/>
</dbReference>
<comment type="subunit">
    <text evidence="5 6">Interacts with MinD and FtsZ.</text>
</comment>
<dbReference type="SUPFAM" id="SSF63848">
    <property type="entry name" value="Cell-division inhibitor MinC, C-terminal domain"/>
    <property type="match status" value="1"/>
</dbReference>
<keyword evidence="4 6" id="KW-0131">Cell cycle</keyword>
<keyword evidence="3 6" id="KW-0717">Septation</keyword>
<evidence type="ECO:0000259" key="8">
    <source>
        <dbReference type="Pfam" id="PF22642"/>
    </source>
</evidence>
<dbReference type="EMBL" id="CP129113">
    <property type="protein sequence ID" value="WLV23683.1"/>
    <property type="molecule type" value="Genomic_DNA"/>
</dbReference>
<comment type="function">
    <text evidence="6">Cell division inhibitor that blocks the formation of polar Z ring septums. Rapidly oscillates between the poles of the cell to destabilize FtsZ filaments that have formed before they mature into polar Z rings. Prevents FtsZ polymerization.</text>
</comment>
<keyword evidence="10" id="KW-1185">Reference proteome</keyword>
<protein>
    <recommendedName>
        <fullName evidence="6">Probable septum site-determining protein MinC</fullName>
    </recommendedName>
</protein>
<dbReference type="Gene3D" id="2.160.20.70">
    <property type="match status" value="1"/>
</dbReference>
<dbReference type="HAMAP" id="MF_00267">
    <property type="entry name" value="MinC"/>
    <property type="match status" value="1"/>
</dbReference>
<evidence type="ECO:0000259" key="7">
    <source>
        <dbReference type="Pfam" id="PF03775"/>
    </source>
</evidence>
<dbReference type="RefSeq" id="WP_348025937.1">
    <property type="nucleotide sequence ID" value="NZ_CP129113.1"/>
</dbReference>